<gene>
    <name evidence="4" type="ORF">FJY75_10015</name>
</gene>
<proteinExistence type="predicted"/>
<name>A0A937XBX3_UNCEI</name>
<dbReference type="CDD" id="cd02440">
    <property type="entry name" value="AdoMet_MTases"/>
    <property type="match status" value="1"/>
</dbReference>
<organism evidence="4 5">
    <name type="scientific">Eiseniibacteriota bacterium</name>
    <dbReference type="NCBI Taxonomy" id="2212470"/>
    <lineage>
        <taxon>Bacteria</taxon>
        <taxon>Candidatus Eiseniibacteriota</taxon>
    </lineage>
</organism>
<dbReference type="Pfam" id="PF13649">
    <property type="entry name" value="Methyltransf_25"/>
    <property type="match status" value="1"/>
</dbReference>
<accession>A0A937XBX3</accession>
<dbReference type="GO" id="GO:0032259">
    <property type="term" value="P:methylation"/>
    <property type="evidence" value="ECO:0007669"/>
    <property type="project" value="UniProtKB-KW"/>
</dbReference>
<evidence type="ECO:0000259" key="3">
    <source>
        <dbReference type="Pfam" id="PF13649"/>
    </source>
</evidence>
<dbReference type="EMBL" id="VGIY01000280">
    <property type="protein sequence ID" value="MBM3318169.1"/>
    <property type="molecule type" value="Genomic_DNA"/>
</dbReference>
<dbReference type="GO" id="GO:0008168">
    <property type="term" value="F:methyltransferase activity"/>
    <property type="evidence" value="ECO:0007669"/>
    <property type="project" value="UniProtKB-KW"/>
</dbReference>
<dbReference type="AlphaFoldDB" id="A0A937XBX3"/>
<keyword evidence="1 4" id="KW-0489">Methyltransferase</keyword>
<sequence length="253" mass="27545">MSFYADFAEHYERIFPLREETFAFLAQALPAGGKRVLDVGCGTGHYCGRFAAAGLEALGVDLDPAMIAAARARYPAASFDRLDMRAIGTLSGRFDLVFCIGNTLAHLPQDELPGFLGAVRGLLAARGRWLLQVVHWDRILAEGAAELPVLRHGDGVAFHRRYLDLSPRRARFVTRLEEEGVERFRGEVDLYPLGAARYEELHAAAGLAVVGRHGDFRGSPYGPGSPACVLVFERETQARAPGDARGPLSLRGA</sequence>
<dbReference type="InterPro" id="IPR029063">
    <property type="entry name" value="SAM-dependent_MTases_sf"/>
</dbReference>
<dbReference type="PANTHER" id="PTHR43861">
    <property type="entry name" value="TRANS-ACONITATE 2-METHYLTRANSFERASE-RELATED"/>
    <property type="match status" value="1"/>
</dbReference>
<keyword evidence="2" id="KW-0808">Transferase</keyword>
<evidence type="ECO:0000256" key="2">
    <source>
        <dbReference type="ARBA" id="ARBA00022679"/>
    </source>
</evidence>
<dbReference type="SUPFAM" id="SSF53335">
    <property type="entry name" value="S-adenosyl-L-methionine-dependent methyltransferases"/>
    <property type="match status" value="1"/>
</dbReference>
<evidence type="ECO:0000313" key="4">
    <source>
        <dbReference type="EMBL" id="MBM3318169.1"/>
    </source>
</evidence>
<protein>
    <submittedName>
        <fullName evidence="4">Class I SAM-dependent methyltransferase</fullName>
    </submittedName>
</protein>
<reference evidence="4" key="1">
    <citation type="submission" date="2019-03" db="EMBL/GenBank/DDBJ databases">
        <title>Lake Tanganyika Metagenome-Assembled Genomes (MAGs).</title>
        <authorList>
            <person name="Tran P."/>
        </authorList>
    </citation>
    <scope>NUCLEOTIDE SEQUENCE</scope>
    <source>
        <strain evidence="4">M_DeepCast_400m_m2_100</strain>
    </source>
</reference>
<dbReference type="Proteomes" id="UP000748308">
    <property type="component" value="Unassembled WGS sequence"/>
</dbReference>
<dbReference type="PANTHER" id="PTHR43861:SF1">
    <property type="entry name" value="TRANS-ACONITATE 2-METHYLTRANSFERASE"/>
    <property type="match status" value="1"/>
</dbReference>
<evidence type="ECO:0000256" key="1">
    <source>
        <dbReference type="ARBA" id="ARBA00022603"/>
    </source>
</evidence>
<dbReference type="InterPro" id="IPR041698">
    <property type="entry name" value="Methyltransf_25"/>
</dbReference>
<dbReference type="Gene3D" id="3.40.50.150">
    <property type="entry name" value="Vaccinia Virus protein VP39"/>
    <property type="match status" value="1"/>
</dbReference>
<feature type="domain" description="Methyltransferase" evidence="3">
    <location>
        <begin position="36"/>
        <end position="127"/>
    </location>
</feature>
<comment type="caution">
    <text evidence="4">The sequence shown here is derived from an EMBL/GenBank/DDBJ whole genome shotgun (WGS) entry which is preliminary data.</text>
</comment>
<evidence type="ECO:0000313" key="5">
    <source>
        <dbReference type="Proteomes" id="UP000748308"/>
    </source>
</evidence>